<sequence>MSLKLIFQLLRPHMQVGRPADSDSAMERFRQCLVSLDRHFGKTTEEQQESRIANGCGSVVFHGRYSFQSITTAARADFREKNERRKPNVADEQAAKAARALSQIG</sequence>
<dbReference type="Proteomes" id="UP000264702">
    <property type="component" value="Unassembled WGS sequence"/>
</dbReference>
<organism evidence="2 3">
    <name type="scientific">Paracidobacterium acidisoli</name>
    <dbReference type="NCBI Taxonomy" id="2303751"/>
    <lineage>
        <taxon>Bacteria</taxon>
        <taxon>Pseudomonadati</taxon>
        <taxon>Acidobacteriota</taxon>
        <taxon>Terriglobia</taxon>
        <taxon>Terriglobales</taxon>
        <taxon>Acidobacteriaceae</taxon>
        <taxon>Paracidobacterium</taxon>
    </lineage>
</organism>
<reference evidence="2 3" key="1">
    <citation type="submission" date="2018-08" db="EMBL/GenBank/DDBJ databases">
        <title>Acidipila sp. 4G-K13, an acidobacterium isolated from forest soil.</title>
        <authorList>
            <person name="Gao Z.-H."/>
            <person name="Qiu L.-H."/>
        </authorList>
    </citation>
    <scope>NUCLEOTIDE SEQUENCE [LARGE SCALE GENOMIC DNA]</scope>
    <source>
        <strain evidence="2 3">4G-K13</strain>
    </source>
</reference>
<comment type="caution">
    <text evidence="2">The sequence shown here is derived from an EMBL/GenBank/DDBJ whole genome shotgun (WGS) entry which is preliminary data.</text>
</comment>
<evidence type="ECO:0000256" key="1">
    <source>
        <dbReference type="SAM" id="MobiDB-lite"/>
    </source>
</evidence>
<proteinExistence type="predicted"/>
<keyword evidence="3" id="KW-1185">Reference proteome</keyword>
<feature type="region of interest" description="Disordered" evidence="1">
    <location>
        <begin position="79"/>
        <end position="105"/>
    </location>
</feature>
<feature type="compositionally biased region" description="Basic and acidic residues" evidence="1">
    <location>
        <begin position="79"/>
        <end position="89"/>
    </location>
</feature>
<evidence type="ECO:0000313" key="3">
    <source>
        <dbReference type="Proteomes" id="UP000264702"/>
    </source>
</evidence>
<gene>
    <name evidence="2" type="ORF">D0Y96_11380</name>
</gene>
<name>A0A372IM46_9BACT</name>
<evidence type="ECO:0000313" key="2">
    <source>
        <dbReference type="EMBL" id="RFU16030.1"/>
    </source>
</evidence>
<protein>
    <submittedName>
        <fullName evidence="2">Uncharacterized protein</fullName>
    </submittedName>
</protein>
<dbReference type="AlphaFoldDB" id="A0A372IM46"/>
<accession>A0A372IM46</accession>
<dbReference type="EMBL" id="QVQT01000004">
    <property type="protein sequence ID" value="RFU16030.1"/>
    <property type="molecule type" value="Genomic_DNA"/>
</dbReference>